<keyword evidence="3" id="KW-0813">Transport</keyword>
<keyword evidence="14" id="KW-1185">Reference proteome</keyword>
<feature type="transmembrane region" description="Helical" evidence="11">
    <location>
        <begin position="107"/>
        <end position="126"/>
    </location>
</feature>
<dbReference type="SUPFAM" id="SSF63380">
    <property type="entry name" value="Riboflavin synthase domain-like"/>
    <property type="match status" value="1"/>
</dbReference>
<dbReference type="InterPro" id="IPR013112">
    <property type="entry name" value="FAD-bd_8"/>
</dbReference>
<dbReference type="Proteomes" id="UP000249789">
    <property type="component" value="Unassembled WGS sequence"/>
</dbReference>
<dbReference type="PROSITE" id="PS51384">
    <property type="entry name" value="FAD_FR"/>
    <property type="match status" value="1"/>
</dbReference>
<feature type="domain" description="FAD-binding FR-type" evidence="12">
    <location>
        <begin position="299"/>
        <end position="411"/>
    </location>
</feature>
<feature type="transmembrane region" description="Helical" evidence="11">
    <location>
        <begin position="146"/>
        <end position="164"/>
    </location>
</feature>
<keyword evidence="6 11" id="KW-1133">Transmembrane helix</keyword>
<organism evidence="13 14">
    <name type="scientific">Aspergillus fijiensis CBS 313.89</name>
    <dbReference type="NCBI Taxonomy" id="1448319"/>
    <lineage>
        <taxon>Eukaryota</taxon>
        <taxon>Fungi</taxon>
        <taxon>Dikarya</taxon>
        <taxon>Ascomycota</taxon>
        <taxon>Pezizomycotina</taxon>
        <taxon>Eurotiomycetes</taxon>
        <taxon>Eurotiomycetidae</taxon>
        <taxon>Eurotiales</taxon>
        <taxon>Aspergillaceae</taxon>
        <taxon>Aspergillus</taxon>
    </lineage>
</organism>
<feature type="transmembrane region" description="Helical" evidence="11">
    <location>
        <begin position="185"/>
        <end position="210"/>
    </location>
</feature>
<dbReference type="InterPro" id="IPR017938">
    <property type="entry name" value="Riboflavin_synthase-like_b-brl"/>
</dbReference>
<evidence type="ECO:0000259" key="12">
    <source>
        <dbReference type="PROSITE" id="PS51384"/>
    </source>
</evidence>
<accession>A0A8G1W3I1</accession>
<dbReference type="RefSeq" id="XP_040805748.1">
    <property type="nucleotide sequence ID" value="XM_040939445.1"/>
</dbReference>
<evidence type="ECO:0000256" key="7">
    <source>
        <dbReference type="ARBA" id="ARBA00023065"/>
    </source>
</evidence>
<evidence type="ECO:0000256" key="2">
    <source>
        <dbReference type="ARBA" id="ARBA00012668"/>
    </source>
</evidence>
<dbReference type="PANTHER" id="PTHR32361">
    <property type="entry name" value="FERRIC/CUPRIC REDUCTASE TRANSMEMBRANE COMPONENT"/>
    <property type="match status" value="1"/>
</dbReference>
<dbReference type="GO" id="GO:0015677">
    <property type="term" value="P:copper ion import"/>
    <property type="evidence" value="ECO:0007669"/>
    <property type="project" value="TreeGrafter"/>
</dbReference>
<evidence type="ECO:0000256" key="3">
    <source>
        <dbReference type="ARBA" id="ARBA00022448"/>
    </source>
</evidence>
<evidence type="ECO:0000256" key="6">
    <source>
        <dbReference type="ARBA" id="ARBA00022989"/>
    </source>
</evidence>
<comment type="subcellular location">
    <subcellularLocation>
        <location evidence="1">Cell membrane</location>
        <topology evidence="1">Multi-pass membrane protein</topology>
    </subcellularLocation>
</comment>
<dbReference type="GeneID" id="63856778"/>
<dbReference type="OrthoDB" id="17725at2759"/>
<reference evidence="13 14" key="1">
    <citation type="submission" date="2018-02" db="EMBL/GenBank/DDBJ databases">
        <title>The genomes of Aspergillus section Nigri reveals drivers in fungal speciation.</title>
        <authorList>
            <consortium name="DOE Joint Genome Institute"/>
            <person name="Vesth T.C."/>
            <person name="Nybo J."/>
            <person name="Theobald S."/>
            <person name="Brandl J."/>
            <person name="Frisvad J.C."/>
            <person name="Nielsen K.F."/>
            <person name="Lyhne E.K."/>
            <person name="Kogle M.E."/>
            <person name="Kuo A."/>
            <person name="Riley R."/>
            <person name="Clum A."/>
            <person name="Nolan M."/>
            <person name="Lipzen A."/>
            <person name="Salamov A."/>
            <person name="Henrissat B."/>
            <person name="Wiebenga A."/>
            <person name="De vries R.P."/>
            <person name="Grigoriev I.V."/>
            <person name="Mortensen U.H."/>
            <person name="Andersen M.R."/>
            <person name="Baker S.E."/>
        </authorList>
    </citation>
    <scope>NUCLEOTIDE SEQUENCE [LARGE SCALE GENOMIC DNA]</scope>
    <source>
        <strain evidence="13 14">CBS 313.89</strain>
    </source>
</reference>
<dbReference type="GO" id="GO:0006826">
    <property type="term" value="P:iron ion transport"/>
    <property type="evidence" value="ECO:0007669"/>
    <property type="project" value="TreeGrafter"/>
</dbReference>
<dbReference type="SFLD" id="SFLDS00052">
    <property type="entry name" value="Ferric_Reductase_Domain"/>
    <property type="match status" value="1"/>
</dbReference>
<feature type="compositionally biased region" description="Basic and acidic residues" evidence="10">
    <location>
        <begin position="496"/>
        <end position="507"/>
    </location>
</feature>
<dbReference type="Gene3D" id="3.40.50.80">
    <property type="entry name" value="Nucleotide-binding domain of ferredoxin-NADP reductase (FNR) module"/>
    <property type="match status" value="1"/>
</dbReference>
<dbReference type="GO" id="GO:0005886">
    <property type="term" value="C:plasma membrane"/>
    <property type="evidence" value="ECO:0007669"/>
    <property type="project" value="UniProtKB-SubCell"/>
</dbReference>
<keyword evidence="5 11" id="KW-0812">Transmembrane</keyword>
<evidence type="ECO:0000256" key="10">
    <source>
        <dbReference type="SAM" id="MobiDB-lite"/>
    </source>
</evidence>
<evidence type="ECO:0000256" key="1">
    <source>
        <dbReference type="ARBA" id="ARBA00004651"/>
    </source>
</evidence>
<feature type="transmembrane region" description="Helical" evidence="11">
    <location>
        <begin position="252"/>
        <end position="270"/>
    </location>
</feature>
<keyword evidence="8 11" id="KW-0472">Membrane</keyword>
<feature type="region of interest" description="Disordered" evidence="10">
    <location>
        <begin position="491"/>
        <end position="515"/>
    </location>
</feature>
<comment type="catalytic activity">
    <reaction evidence="9">
        <text>2 a Fe(II)-siderophore + NADP(+) + H(+) = 2 a Fe(III)-siderophore + NADPH</text>
        <dbReference type="Rhea" id="RHEA:28795"/>
        <dbReference type="Rhea" id="RHEA-COMP:11342"/>
        <dbReference type="Rhea" id="RHEA-COMP:11344"/>
        <dbReference type="ChEBI" id="CHEBI:15378"/>
        <dbReference type="ChEBI" id="CHEBI:29033"/>
        <dbReference type="ChEBI" id="CHEBI:29034"/>
        <dbReference type="ChEBI" id="CHEBI:57783"/>
        <dbReference type="ChEBI" id="CHEBI:58349"/>
        <dbReference type="EC" id="1.16.1.9"/>
    </reaction>
</comment>
<evidence type="ECO:0000256" key="5">
    <source>
        <dbReference type="ARBA" id="ARBA00022692"/>
    </source>
</evidence>
<evidence type="ECO:0000256" key="8">
    <source>
        <dbReference type="ARBA" id="ARBA00023136"/>
    </source>
</evidence>
<keyword evidence="7" id="KW-0406">Ion transport</keyword>
<evidence type="ECO:0000313" key="14">
    <source>
        <dbReference type="Proteomes" id="UP000249789"/>
    </source>
</evidence>
<dbReference type="SFLD" id="SFLDG01168">
    <property type="entry name" value="Ferric_reductase_subgroup_(FRE"/>
    <property type="match status" value="1"/>
</dbReference>
<gene>
    <name evidence="13" type="ORF">BO72DRAFT_177254</name>
</gene>
<dbReference type="CDD" id="cd06186">
    <property type="entry name" value="NOX_Duox_like_FAD_NADP"/>
    <property type="match status" value="1"/>
</dbReference>
<dbReference type="PANTHER" id="PTHR32361:SF23">
    <property type="entry name" value="FERRIC-CHELATE REDUCTASE"/>
    <property type="match status" value="1"/>
</dbReference>
<dbReference type="InterPro" id="IPR013130">
    <property type="entry name" value="Fe3_Rdtase_TM_dom"/>
</dbReference>
<dbReference type="InterPro" id="IPR051410">
    <property type="entry name" value="Ferric/Cupric_Reductase"/>
</dbReference>
<dbReference type="EC" id="1.16.1.9" evidence="2"/>
<dbReference type="EMBL" id="KZ824624">
    <property type="protein sequence ID" value="RAK81738.1"/>
    <property type="molecule type" value="Genomic_DNA"/>
</dbReference>
<evidence type="ECO:0000256" key="9">
    <source>
        <dbReference type="ARBA" id="ARBA00048483"/>
    </source>
</evidence>
<protein>
    <recommendedName>
        <fullName evidence="2">ferric-chelate reductase (NADPH)</fullName>
        <ecNumber evidence="2">1.16.1.9</ecNumber>
    </recommendedName>
</protein>
<dbReference type="Pfam" id="PF01794">
    <property type="entry name" value="Ferric_reduct"/>
    <property type="match status" value="1"/>
</dbReference>
<sequence>MVMIPWLTSPVALHSSRDAGTCSLTPEQCAFKSSWWVFWYEADHRYALPTVALFLVAIILVTLGQLLGLLVPAHRRKSGSCFSRLFACVRLLATQQWRLGGWYTPSLGSLLLGAVGLIFFFTMTLGPRPYYWPNTRELGFGNSPPIATRTGWMALGCMPFLYVLGSKANPVSALTRIPHEKLNRWHGWIAWAMWVLALIHTFPFIIYHIWKGDLVYQWNDGGVWVTGVVALLAQTWLTVLSISWLRNRYYEFFRFSHYVAALVFIIFLFFHCDFRLSSWDYFIATAVLYTLCWTYSQLKTFFEFGWHHRALIEAVSRQTLKITIPTSRVHWRTGQHLFLRFATPDADVFTAHPFTITSLPNALDLERSELVFYARVRKGTTKRLLARATCSSTPSSVPVLLEGPYGGVSHRHLRRLCSPASTTLLIGGGDGAVFTLPLIEHYLCHAVHDLEADAPCELRVVIATRDPELTRWYRAAVRSLVTASTMLPLGWSAGEGEGKKKEEEESAGRMQSSGANGGLKIVIHETHITPDQNSSQKMIVIVAGVGKQPRSLCPEEEPQDGRHATLDEEGVGGKEALTAGVSLPVLLRQGRPPLVDIVGAEVERPPLSARTGRCVGVVSCGPASMAHDVSQAVASAQARILAGGLPGREIWLHQEGFSY</sequence>
<dbReference type="VEuPathDB" id="FungiDB:BO72DRAFT_177254"/>
<feature type="transmembrane region" description="Helical" evidence="11">
    <location>
        <begin position="222"/>
        <end position="245"/>
    </location>
</feature>
<dbReference type="GO" id="GO:0052851">
    <property type="term" value="F:ferric-chelate reductase (NADPH) activity"/>
    <property type="evidence" value="ECO:0007669"/>
    <property type="project" value="UniProtKB-EC"/>
</dbReference>
<feature type="transmembrane region" description="Helical" evidence="11">
    <location>
        <begin position="46"/>
        <end position="70"/>
    </location>
</feature>
<dbReference type="InterPro" id="IPR017927">
    <property type="entry name" value="FAD-bd_FR_type"/>
</dbReference>
<evidence type="ECO:0000313" key="13">
    <source>
        <dbReference type="EMBL" id="RAK81738.1"/>
    </source>
</evidence>
<dbReference type="AlphaFoldDB" id="A0A8G1W3I1"/>
<evidence type="ECO:0000256" key="11">
    <source>
        <dbReference type="SAM" id="Phobius"/>
    </source>
</evidence>
<keyword evidence="4" id="KW-1003">Cell membrane</keyword>
<name>A0A8G1W3I1_9EURO</name>
<evidence type="ECO:0000256" key="4">
    <source>
        <dbReference type="ARBA" id="ARBA00022475"/>
    </source>
</evidence>
<dbReference type="GO" id="GO:0006879">
    <property type="term" value="P:intracellular iron ion homeostasis"/>
    <property type="evidence" value="ECO:0007669"/>
    <property type="project" value="TreeGrafter"/>
</dbReference>
<dbReference type="InterPro" id="IPR039261">
    <property type="entry name" value="FNR_nucleotide-bd"/>
</dbReference>
<proteinExistence type="predicted"/>
<dbReference type="Pfam" id="PF08022">
    <property type="entry name" value="FAD_binding_8"/>
    <property type="match status" value="1"/>
</dbReference>